<dbReference type="AlphaFoldDB" id="A0AAW5LEV2"/>
<reference evidence="2" key="1">
    <citation type="submission" date="2022-07" db="EMBL/GenBank/DDBJ databases">
        <title>Bacterial species isolated from the porcine tonsil microbiota.</title>
        <authorList>
            <person name="Oliveira I.M.F."/>
        </authorList>
    </citation>
    <scope>NUCLEOTIDE SEQUENCE</scope>
    <source>
        <strain evidence="2">8QC2O2</strain>
    </source>
</reference>
<keyword evidence="1" id="KW-1133">Transmembrane helix</keyword>
<dbReference type="RefSeq" id="WP_158006037.1">
    <property type="nucleotide sequence ID" value="NZ_CP067416.1"/>
</dbReference>
<name>A0AAW5LEV2_MAMSC</name>
<sequence>MKQIILLILIAGILPVIATNLEGSLTNLSAVLWGVSIFLFIIAAYKVVKKVIN</sequence>
<feature type="transmembrane region" description="Helical" evidence="1">
    <location>
        <begin position="28"/>
        <end position="48"/>
    </location>
</feature>
<evidence type="ECO:0000313" key="2">
    <source>
        <dbReference type="EMBL" id="MCQ9302136.1"/>
    </source>
</evidence>
<dbReference type="Proteomes" id="UP001204068">
    <property type="component" value="Unassembled WGS sequence"/>
</dbReference>
<evidence type="ECO:0000313" key="3">
    <source>
        <dbReference type="Proteomes" id="UP001204068"/>
    </source>
</evidence>
<keyword evidence="1" id="KW-0812">Transmembrane</keyword>
<protein>
    <submittedName>
        <fullName evidence="2">Uncharacterized protein</fullName>
    </submittedName>
</protein>
<accession>A0AAW5LEV2</accession>
<gene>
    <name evidence="2" type="ORF">NQ032_00715</name>
</gene>
<organism evidence="2 3">
    <name type="scientific">Mammaliicoccus sciuri</name>
    <name type="common">Staphylococcus sciuri</name>
    <dbReference type="NCBI Taxonomy" id="1296"/>
    <lineage>
        <taxon>Bacteria</taxon>
        <taxon>Bacillati</taxon>
        <taxon>Bacillota</taxon>
        <taxon>Bacilli</taxon>
        <taxon>Bacillales</taxon>
        <taxon>Staphylococcaceae</taxon>
        <taxon>Mammaliicoccus</taxon>
    </lineage>
</organism>
<dbReference type="EMBL" id="JANILD010000001">
    <property type="protein sequence ID" value="MCQ9302136.1"/>
    <property type="molecule type" value="Genomic_DNA"/>
</dbReference>
<evidence type="ECO:0000256" key="1">
    <source>
        <dbReference type="SAM" id="Phobius"/>
    </source>
</evidence>
<proteinExistence type="predicted"/>
<keyword evidence="1" id="KW-0472">Membrane</keyword>
<comment type="caution">
    <text evidence="2">The sequence shown here is derived from an EMBL/GenBank/DDBJ whole genome shotgun (WGS) entry which is preliminary data.</text>
</comment>